<dbReference type="GO" id="GO:0006355">
    <property type="term" value="P:regulation of DNA-templated transcription"/>
    <property type="evidence" value="ECO:0007669"/>
    <property type="project" value="InterPro"/>
</dbReference>
<dbReference type="InterPro" id="IPR010093">
    <property type="entry name" value="SinI_DNA-bd"/>
</dbReference>
<evidence type="ECO:0000256" key="2">
    <source>
        <dbReference type="SAM" id="Phobius"/>
    </source>
</evidence>
<gene>
    <name evidence="4" type="ORF">A2628_03845</name>
</gene>
<evidence type="ECO:0000313" key="4">
    <source>
        <dbReference type="EMBL" id="OGM26308.1"/>
    </source>
</evidence>
<feature type="domain" description="HTH merR-type" evidence="3">
    <location>
        <begin position="9"/>
        <end position="53"/>
    </location>
</feature>
<dbReference type="CDD" id="cd04762">
    <property type="entry name" value="HTH_MerR-trunc"/>
    <property type="match status" value="1"/>
</dbReference>
<feature type="region of interest" description="Disordered" evidence="1">
    <location>
        <begin position="63"/>
        <end position="98"/>
    </location>
</feature>
<dbReference type="Pfam" id="PF00376">
    <property type="entry name" value="MerR"/>
    <property type="match status" value="1"/>
</dbReference>
<organism evidence="4 5">
    <name type="scientific">Candidatus Woesebacteria bacterium RIFCSPHIGHO2_01_FULL_40_22</name>
    <dbReference type="NCBI Taxonomy" id="1802499"/>
    <lineage>
        <taxon>Bacteria</taxon>
        <taxon>Candidatus Woeseibacteriota</taxon>
    </lineage>
</organism>
<dbReference type="EMBL" id="MGGL01000014">
    <property type="protein sequence ID" value="OGM26308.1"/>
    <property type="molecule type" value="Genomic_DNA"/>
</dbReference>
<dbReference type="SUPFAM" id="SSF46955">
    <property type="entry name" value="Putative DNA-binding domain"/>
    <property type="match status" value="1"/>
</dbReference>
<keyword evidence="2" id="KW-0812">Transmembrane</keyword>
<dbReference type="InterPro" id="IPR009061">
    <property type="entry name" value="DNA-bd_dom_put_sf"/>
</dbReference>
<dbReference type="GO" id="GO:0003677">
    <property type="term" value="F:DNA binding"/>
    <property type="evidence" value="ECO:0007669"/>
    <property type="project" value="InterPro"/>
</dbReference>
<comment type="caution">
    <text evidence="4">The sequence shown here is derived from an EMBL/GenBank/DDBJ whole genome shotgun (WGS) entry which is preliminary data.</text>
</comment>
<keyword evidence="2" id="KW-0472">Membrane</keyword>
<feature type="compositionally biased region" description="Basic and acidic residues" evidence="1">
    <location>
        <begin position="63"/>
        <end position="77"/>
    </location>
</feature>
<dbReference type="NCBIfam" id="TIGR01764">
    <property type="entry name" value="excise"/>
    <property type="match status" value="1"/>
</dbReference>
<dbReference type="AlphaFoldDB" id="A0A1F7YI99"/>
<dbReference type="Gene3D" id="1.10.1660.10">
    <property type="match status" value="1"/>
</dbReference>
<dbReference type="SMART" id="SM00422">
    <property type="entry name" value="HTH_MERR"/>
    <property type="match status" value="1"/>
</dbReference>
<reference evidence="4 5" key="1">
    <citation type="journal article" date="2016" name="Nat. Commun.">
        <title>Thousands of microbial genomes shed light on interconnected biogeochemical processes in an aquifer system.</title>
        <authorList>
            <person name="Anantharaman K."/>
            <person name="Brown C.T."/>
            <person name="Hug L.A."/>
            <person name="Sharon I."/>
            <person name="Castelle C.J."/>
            <person name="Probst A.J."/>
            <person name="Thomas B.C."/>
            <person name="Singh A."/>
            <person name="Wilkins M.J."/>
            <person name="Karaoz U."/>
            <person name="Brodie E.L."/>
            <person name="Williams K.H."/>
            <person name="Hubbard S.S."/>
            <person name="Banfield J.F."/>
        </authorList>
    </citation>
    <scope>NUCLEOTIDE SEQUENCE [LARGE SCALE GENOMIC DNA]</scope>
</reference>
<evidence type="ECO:0000259" key="3">
    <source>
        <dbReference type="PROSITE" id="PS50937"/>
    </source>
</evidence>
<dbReference type="InterPro" id="IPR000551">
    <property type="entry name" value="MerR-type_HTH_dom"/>
</dbReference>
<accession>A0A1F7YI99</accession>
<name>A0A1F7YI99_9BACT</name>
<protein>
    <recommendedName>
        <fullName evidence="3">HTH merR-type domain-containing protein</fullName>
    </recommendedName>
</protein>
<evidence type="ECO:0000313" key="5">
    <source>
        <dbReference type="Proteomes" id="UP000179221"/>
    </source>
</evidence>
<keyword evidence="2" id="KW-1133">Transmembrane helix</keyword>
<dbReference type="PROSITE" id="PS50937">
    <property type="entry name" value="HTH_MERR_2"/>
    <property type="match status" value="1"/>
</dbReference>
<proteinExistence type="predicted"/>
<sequence length="221" mass="24532">MVDIEPNKLLSIGEAAEYLGVSIDTLRRWEARGRIVPLRSPGGHRYFSKNDLDSLFNKKYTRDETSTTETKPIETEKSTTASVPDSPTVPLTQPISPIPPVPITPDTEIPIVPPVHHVEEIRPVEPNPPILIRESPPPSPITLDQRPLSILNPISQVMPAPSQNVFQKESSETPSLRLDTNNDKAKKSEVILIILIVFLTLADVVLFILWYSSTKITAPIP</sequence>
<dbReference type="Proteomes" id="UP000179221">
    <property type="component" value="Unassembled WGS sequence"/>
</dbReference>
<feature type="transmembrane region" description="Helical" evidence="2">
    <location>
        <begin position="190"/>
        <end position="211"/>
    </location>
</feature>
<evidence type="ECO:0000256" key="1">
    <source>
        <dbReference type="SAM" id="MobiDB-lite"/>
    </source>
</evidence>